<evidence type="ECO:0000259" key="3">
    <source>
        <dbReference type="PROSITE" id="PS50930"/>
    </source>
</evidence>
<dbReference type="Gene3D" id="3.40.50.2300">
    <property type="match status" value="1"/>
</dbReference>
<reference evidence="4 5" key="1">
    <citation type="submission" date="2019-03" db="EMBL/GenBank/DDBJ databases">
        <title>Genomic Encyclopedia of Archaeal and Bacterial Type Strains, Phase II (KMG-II): from individual species to whole genera.</title>
        <authorList>
            <person name="Goeker M."/>
        </authorList>
    </citation>
    <scope>NUCLEOTIDE SEQUENCE [LARGE SCALE GENOMIC DNA]</scope>
    <source>
        <strain evidence="4 5">DSM 28135</strain>
    </source>
</reference>
<dbReference type="InterPro" id="IPR011006">
    <property type="entry name" value="CheY-like_superfamily"/>
</dbReference>
<name>A0A4R7Q267_9FLAO</name>
<keyword evidence="1" id="KW-0597">Phosphoprotein</keyword>
<dbReference type="EMBL" id="SOBW01000008">
    <property type="protein sequence ID" value="TDU40601.1"/>
    <property type="molecule type" value="Genomic_DNA"/>
</dbReference>
<dbReference type="PROSITE" id="PS50930">
    <property type="entry name" value="HTH_LYTTR"/>
    <property type="match status" value="1"/>
</dbReference>
<dbReference type="Pfam" id="PF04397">
    <property type="entry name" value="LytTR"/>
    <property type="match status" value="1"/>
</dbReference>
<proteinExistence type="predicted"/>
<organism evidence="4 5">
    <name type="scientific">Gelidibacter sediminis</name>
    <dbReference type="NCBI Taxonomy" id="1608710"/>
    <lineage>
        <taxon>Bacteria</taxon>
        <taxon>Pseudomonadati</taxon>
        <taxon>Bacteroidota</taxon>
        <taxon>Flavobacteriia</taxon>
        <taxon>Flavobacteriales</taxon>
        <taxon>Flavobacteriaceae</taxon>
        <taxon>Gelidibacter</taxon>
    </lineage>
</organism>
<feature type="domain" description="HTH LytTR-type" evidence="3">
    <location>
        <begin position="144"/>
        <end position="247"/>
    </location>
</feature>
<dbReference type="Pfam" id="PF00072">
    <property type="entry name" value="Response_reg"/>
    <property type="match status" value="1"/>
</dbReference>
<feature type="modified residue" description="4-aspartylphosphate" evidence="1">
    <location>
        <position position="55"/>
    </location>
</feature>
<evidence type="ECO:0000256" key="1">
    <source>
        <dbReference type="PROSITE-ProRule" id="PRU00169"/>
    </source>
</evidence>
<evidence type="ECO:0000259" key="2">
    <source>
        <dbReference type="PROSITE" id="PS50110"/>
    </source>
</evidence>
<comment type="caution">
    <text evidence="4">The sequence shown here is derived from an EMBL/GenBank/DDBJ whole genome shotgun (WGS) entry which is preliminary data.</text>
</comment>
<dbReference type="RefSeq" id="WP_133758602.1">
    <property type="nucleotide sequence ID" value="NZ_SOBW01000008.1"/>
</dbReference>
<evidence type="ECO:0000313" key="4">
    <source>
        <dbReference type="EMBL" id="TDU40601.1"/>
    </source>
</evidence>
<gene>
    <name evidence="4" type="ORF">BXY82_2653</name>
</gene>
<keyword evidence="5" id="KW-1185">Reference proteome</keyword>
<dbReference type="InterPro" id="IPR001789">
    <property type="entry name" value="Sig_transdc_resp-reg_receiver"/>
</dbReference>
<sequence length="253" mass="29295">MKKIIIIDDETHCINVLTSLIKKVHTDYEIIGTFSNPESGLKFIKTNPLDLLFLDIEMPNLNGFALLDKILPIDFDIIFTTAYDQYAIRAFEYSAINYLLKPITEKSIVKALSGWEKRRKKTTIEQWQLLHNNINSPEINASRIALPTAVGYHIVDIKNIVRCESDNNYTYFFLVNENNLLICKTLKEIEKMLCDYGFLRVHQSHLINPQYVKAILKQDGGTVLMNDKKEIPVSRQKRNEINNILESMLRFGQ</sequence>
<accession>A0A4R7Q267</accession>
<dbReference type="GO" id="GO:0003677">
    <property type="term" value="F:DNA binding"/>
    <property type="evidence" value="ECO:0007669"/>
    <property type="project" value="InterPro"/>
</dbReference>
<dbReference type="AlphaFoldDB" id="A0A4R7Q267"/>
<dbReference type="PROSITE" id="PS50110">
    <property type="entry name" value="RESPONSE_REGULATORY"/>
    <property type="match status" value="1"/>
</dbReference>
<dbReference type="PANTHER" id="PTHR37299">
    <property type="entry name" value="TRANSCRIPTIONAL REGULATOR-RELATED"/>
    <property type="match status" value="1"/>
</dbReference>
<evidence type="ECO:0000313" key="5">
    <source>
        <dbReference type="Proteomes" id="UP000294689"/>
    </source>
</evidence>
<dbReference type="SMART" id="SM00448">
    <property type="entry name" value="REC"/>
    <property type="match status" value="1"/>
</dbReference>
<feature type="domain" description="Response regulatory" evidence="2">
    <location>
        <begin position="3"/>
        <end position="116"/>
    </location>
</feature>
<dbReference type="GO" id="GO:0000156">
    <property type="term" value="F:phosphorelay response regulator activity"/>
    <property type="evidence" value="ECO:0007669"/>
    <property type="project" value="InterPro"/>
</dbReference>
<dbReference type="SUPFAM" id="SSF52172">
    <property type="entry name" value="CheY-like"/>
    <property type="match status" value="1"/>
</dbReference>
<dbReference type="SMART" id="SM00850">
    <property type="entry name" value="LytTR"/>
    <property type="match status" value="1"/>
</dbReference>
<dbReference type="PANTHER" id="PTHR37299:SF1">
    <property type="entry name" value="STAGE 0 SPORULATION PROTEIN A HOMOLOG"/>
    <property type="match status" value="1"/>
</dbReference>
<dbReference type="OrthoDB" id="2168082at2"/>
<dbReference type="InterPro" id="IPR007492">
    <property type="entry name" value="LytTR_DNA-bd_dom"/>
</dbReference>
<dbReference type="Gene3D" id="2.40.50.1020">
    <property type="entry name" value="LytTr DNA-binding domain"/>
    <property type="match status" value="1"/>
</dbReference>
<protein>
    <submittedName>
        <fullName evidence="4">LytTR family two component transcriptional regulator</fullName>
    </submittedName>
</protein>
<dbReference type="InterPro" id="IPR046947">
    <property type="entry name" value="LytR-like"/>
</dbReference>
<dbReference type="Proteomes" id="UP000294689">
    <property type="component" value="Unassembled WGS sequence"/>
</dbReference>